<reference evidence="1" key="1">
    <citation type="submission" date="2019-10" db="EMBL/GenBank/DDBJ databases">
        <title>Metagenomic sequencing of thiosulfate-disproportionating enrichment culture.</title>
        <authorList>
            <person name="Umezawa K."/>
            <person name="Kojima H."/>
            <person name="Fukui M."/>
        </authorList>
    </citation>
    <scope>NUCLEOTIDE SEQUENCE</scope>
    <source>
        <strain evidence="1">45J</strain>
    </source>
</reference>
<dbReference type="AlphaFoldDB" id="A0A5J4KTT9"/>
<comment type="caution">
    <text evidence="1">The sequence shown here is derived from an EMBL/GenBank/DDBJ whole genome shotgun (WGS) entry which is preliminary data.</text>
</comment>
<sequence length="49" mass="5820">MYDKNPIVEAWESHPDMRSEFISFLIGRYKSLFKRLNDEAIKVCLTDPD</sequence>
<dbReference type="EMBL" id="BLAB01000001">
    <property type="protein sequence ID" value="GER92674.1"/>
    <property type="molecule type" value="Genomic_DNA"/>
</dbReference>
<gene>
    <name evidence="1" type="ORF">A45J_0392</name>
</gene>
<protein>
    <submittedName>
        <fullName evidence="1">Uncharacterized protein</fullName>
    </submittedName>
</protein>
<evidence type="ECO:0000313" key="1">
    <source>
        <dbReference type="EMBL" id="GER92674.1"/>
    </source>
</evidence>
<proteinExistence type="predicted"/>
<organism evidence="1">
    <name type="scientific">hot springs metagenome</name>
    <dbReference type="NCBI Taxonomy" id="433727"/>
    <lineage>
        <taxon>unclassified sequences</taxon>
        <taxon>metagenomes</taxon>
        <taxon>ecological metagenomes</taxon>
    </lineage>
</organism>
<name>A0A5J4KTT9_9ZZZZ</name>
<accession>A0A5J4KTT9</accession>